<gene>
    <name evidence="2" type="ORF">V2H45_05650</name>
</gene>
<dbReference type="InterPro" id="IPR008538">
    <property type="entry name" value="Uma2"/>
</dbReference>
<dbReference type="RefSeq" id="WP_330482653.1">
    <property type="nucleotide sequence ID" value="NZ_JAZBJZ010000014.1"/>
</dbReference>
<organism evidence="2 3">
    <name type="scientific">Tumidithrix elongata BACA0141</name>
    <dbReference type="NCBI Taxonomy" id="2716417"/>
    <lineage>
        <taxon>Bacteria</taxon>
        <taxon>Bacillati</taxon>
        <taxon>Cyanobacteriota</taxon>
        <taxon>Cyanophyceae</taxon>
        <taxon>Pseudanabaenales</taxon>
        <taxon>Pseudanabaenaceae</taxon>
        <taxon>Tumidithrix</taxon>
        <taxon>Tumidithrix elongata</taxon>
    </lineage>
</organism>
<dbReference type="SUPFAM" id="SSF52980">
    <property type="entry name" value="Restriction endonuclease-like"/>
    <property type="match status" value="1"/>
</dbReference>
<proteinExistence type="predicted"/>
<dbReference type="InterPro" id="IPR012296">
    <property type="entry name" value="Nuclease_put_TT1808"/>
</dbReference>
<dbReference type="Gene3D" id="3.90.1570.10">
    <property type="entry name" value="tt1808, chain A"/>
    <property type="match status" value="1"/>
</dbReference>
<keyword evidence="2" id="KW-0378">Hydrolase</keyword>
<protein>
    <submittedName>
        <fullName evidence="2">Uma2 family endonuclease</fullName>
    </submittedName>
</protein>
<dbReference type="InterPro" id="IPR011335">
    <property type="entry name" value="Restrct_endonuc-II-like"/>
</dbReference>
<keyword evidence="3" id="KW-1185">Reference proteome</keyword>
<dbReference type="Proteomes" id="UP001333818">
    <property type="component" value="Unassembled WGS sequence"/>
</dbReference>
<feature type="domain" description="Putative restriction endonuclease" evidence="1">
    <location>
        <begin position="10"/>
        <end position="152"/>
    </location>
</feature>
<evidence type="ECO:0000259" key="1">
    <source>
        <dbReference type="Pfam" id="PF05685"/>
    </source>
</evidence>
<reference evidence="2" key="1">
    <citation type="submission" date="2024-01" db="EMBL/GenBank/DDBJ databases">
        <title>Bank of Algae and Cyanobacteria of the Azores (BACA) strain genomes.</title>
        <authorList>
            <person name="Luz R."/>
            <person name="Cordeiro R."/>
            <person name="Fonseca A."/>
            <person name="Goncalves V."/>
        </authorList>
    </citation>
    <scope>NUCLEOTIDE SEQUENCE</scope>
    <source>
        <strain evidence="2">BACA0141</strain>
    </source>
</reference>
<keyword evidence="2" id="KW-0540">Nuclease</keyword>
<comment type="caution">
    <text evidence="2">The sequence shown here is derived from an EMBL/GenBank/DDBJ whole genome shotgun (WGS) entry which is preliminary data.</text>
</comment>
<keyword evidence="2" id="KW-0255">Endonuclease</keyword>
<dbReference type="CDD" id="cd06260">
    <property type="entry name" value="DUF820-like"/>
    <property type="match status" value="1"/>
</dbReference>
<dbReference type="GO" id="GO:0004519">
    <property type="term" value="F:endonuclease activity"/>
    <property type="evidence" value="ECO:0007669"/>
    <property type="project" value="UniProtKB-KW"/>
</dbReference>
<dbReference type="EMBL" id="JAZBJZ010000014">
    <property type="protein sequence ID" value="MEE3716226.1"/>
    <property type="molecule type" value="Genomic_DNA"/>
</dbReference>
<name>A0AAW9Q0U1_9CYAN</name>
<evidence type="ECO:0000313" key="2">
    <source>
        <dbReference type="EMBL" id="MEE3716226.1"/>
    </source>
</evidence>
<dbReference type="Pfam" id="PF05685">
    <property type="entry name" value="Uma2"/>
    <property type="match status" value="1"/>
</dbReference>
<sequence length="200" mass="23003">MLSNTKRFTLEEYHRLIDLRFFAEGDRIELVRGEIVQMAPKTTSHVFCSRSLLEELPTLIQGRAKFQCQDPILLPSGSEPEPDFVIIIPKADNYLSEHPKPADILLVIEVADSSLDYDQTVKAELYAEAGINDYWLFNLVDYRLESYSEPYKDFQGEYGYAQRKYILSDRMAPLPFAPDAPPLDLSKVFPSFVDYESSEF</sequence>
<evidence type="ECO:0000313" key="3">
    <source>
        <dbReference type="Proteomes" id="UP001333818"/>
    </source>
</evidence>
<accession>A0AAW9Q0U1</accession>
<dbReference type="AlphaFoldDB" id="A0AAW9Q0U1"/>
<dbReference type="PANTHER" id="PTHR35400:SF1">
    <property type="entry name" value="SLR1083 PROTEIN"/>
    <property type="match status" value="1"/>
</dbReference>
<dbReference type="PANTHER" id="PTHR35400">
    <property type="entry name" value="SLR1083 PROTEIN"/>
    <property type="match status" value="1"/>
</dbReference>